<dbReference type="GO" id="GO:0019433">
    <property type="term" value="P:triglyceride catabolic process"/>
    <property type="evidence" value="ECO:0007669"/>
    <property type="project" value="TreeGrafter"/>
</dbReference>
<dbReference type="GO" id="GO:0016020">
    <property type="term" value="C:membrane"/>
    <property type="evidence" value="ECO:0007669"/>
    <property type="project" value="TreeGrafter"/>
</dbReference>
<proteinExistence type="predicted"/>
<dbReference type="InterPro" id="IPR016035">
    <property type="entry name" value="Acyl_Trfase/lysoPLipase"/>
</dbReference>
<dbReference type="InterPro" id="IPR033562">
    <property type="entry name" value="PLPL"/>
</dbReference>
<feature type="short sequence motif" description="DGA/G" evidence="2">
    <location>
        <begin position="49"/>
        <end position="51"/>
    </location>
</feature>
<feature type="transmembrane region" description="Helical" evidence="3">
    <location>
        <begin position="226"/>
        <end position="247"/>
    </location>
</feature>
<evidence type="ECO:0000313" key="5">
    <source>
        <dbReference type="EMBL" id="KAK2851457.1"/>
    </source>
</evidence>
<accession>A0AA88SYX0</accession>
<comment type="caution">
    <text evidence="5">The sequence shown here is derived from an EMBL/GenBank/DDBJ whole genome shotgun (WGS) entry which is preliminary data.</text>
</comment>
<keyword evidence="3" id="KW-0472">Membrane</keyword>
<comment type="caution">
    <text evidence="2">Lacks conserved residue(s) required for the propagation of feature annotation.</text>
</comment>
<keyword evidence="3" id="KW-1133">Transmembrane helix</keyword>
<dbReference type="PANTHER" id="PTHR12406">
    <property type="entry name" value="CALCIUM-INDEPENDENT PHOSPHOLIPASE A2 IPLA2 -RELATED"/>
    <property type="match status" value="1"/>
</dbReference>
<dbReference type="EMBL" id="JAUPFM010000005">
    <property type="protein sequence ID" value="KAK2851457.1"/>
    <property type="molecule type" value="Genomic_DNA"/>
</dbReference>
<dbReference type="GO" id="GO:0055088">
    <property type="term" value="P:lipid homeostasis"/>
    <property type="evidence" value="ECO:0007669"/>
    <property type="project" value="TreeGrafter"/>
</dbReference>
<dbReference type="SUPFAM" id="SSF52151">
    <property type="entry name" value="FabD/lysophospholipase-like"/>
    <property type="match status" value="1"/>
</dbReference>
<feature type="transmembrane region" description="Helical" evidence="3">
    <location>
        <begin position="267"/>
        <end position="285"/>
    </location>
</feature>
<dbReference type="GO" id="GO:0005811">
    <property type="term" value="C:lipid droplet"/>
    <property type="evidence" value="ECO:0007669"/>
    <property type="project" value="TreeGrafter"/>
</dbReference>
<keyword evidence="1" id="KW-0443">Lipid metabolism</keyword>
<dbReference type="PANTHER" id="PTHR12406:SF46">
    <property type="entry name" value="PATATIN-LIKE PHOSPHOLIPASE DOMAIN-CONTAINING PROTEIN 2"/>
    <property type="match status" value="1"/>
</dbReference>
<keyword evidence="3" id="KW-0812">Transmembrane</keyword>
<protein>
    <recommendedName>
        <fullName evidence="4">PNPLA domain-containing protein</fullName>
    </recommendedName>
</protein>
<dbReference type="Proteomes" id="UP001187415">
    <property type="component" value="Unassembled WGS sequence"/>
</dbReference>
<evidence type="ECO:0000256" key="1">
    <source>
        <dbReference type="ARBA" id="ARBA00023098"/>
    </source>
</evidence>
<dbReference type="AlphaFoldDB" id="A0AA88SYX0"/>
<dbReference type="PROSITE" id="PS51635">
    <property type="entry name" value="PNPLA"/>
    <property type="match status" value="1"/>
</dbReference>
<dbReference type="InterPro" id="IPR002641">
    <property type="entry name" value="PNPLA_dom"/>
</dbReference>
<keyword evidence="6" id="KW-1185">Reference proteome</keyword>
<sequence length="319" mass="35766">MTRLSDGKHTVMSEFQSKQDVVQALLCSCFVPGYCGIQAPSIKGVHYVDGGFSSMQPVLLSDTLTVSPFSGEVDICPTDTPCMWDIVVSGATLKGNVANSFRILNALYPIALETLEQAYHNGYKDAIKFLLQNDLAPYLTLQKYKLSNGPSICNETKTHVHLNATTGDDEEVKVEKEATTLTCFIKNKQSNEHELARNQPISEPTLHFDVVKNDLRGNVVTHMSMFGLPVRILAYLLLPLMLFYTALRSRYKLELLLHVTELAFCTWHGLRHFALFLCSIMVFSLKKNVNDRVIPIILFLQWLKTQAQDEAAPLTPNNL</sequence>
<feature type="domain" description="PNPLA" evidence="4">
    <location>
        <begin position="1"/>
        <end position="62"/>
    </location>
</feature>
<evidence type="ECO:0000313" key="6">
    <source>
        <dbReference type="Proteomes" id="UP001187415"/>
    </source>
</evidence>
<dbReference type="GO" id="GO:0005737">
    <property type="term" value="C:cytoplasm"/>
    <property type="evidence" value="ECO:0007669"/>
    <property type="project" value="TreeGrafter"/>
</dbReference>
<evidence type="ECO:0000256" key="2">
    <source>
        <dbReference type="PROSITE-ProRule" id="PRU01161"/>
    </source>
</evidence>
<evidence type="ECO:0000256" key="3">
    <source>
        <dbReference type="SAM" id="Phobius"/>
    </source>
</evidence>
<dbReference type="GO" id="GO:0004806">
    <property type="term" value="F:triacylglycerol lipase activity"/>
    <property type="evidence" value="ECO:0007669"/>
    <property type="project" value="TreeGrafter"/>
</dbReference>
<reference evidence="5" key="1">
    <citation type="submission" date="2023-07" db="EMBL/GenBank/DDBJ databases">
        <title>Chromosome-level Genome Assembly of Striped Snakehead (Channa striata).</title>
        <authorList>
            <person name="Liu H."/>
        </authorList>
    </citation>
    <scope>NUCLEOTIDE SEQUENCE</scope>
    <source>
        <strain evidence="5">Gz</strain>
        <tissue evidence="5">Muscle</tissue>
    </source>
</reference>
<organism evidence="5 6">
    <name type="scientific">Channa striata</name>
    <name type="common">Snakehead murrel</name>
    <name type="synonym">Ophicephalus striatus</name>
    <dbReference type="NCBI Taxonomy" id="64152"/>
    <lineage>
        <taxon>Eukaryota</taxon>
        <taxon>Metazoa</taxon>
        <taxon>Chordata</taxon>
        <taxon>Craniata</taxon>
        <taxon>Vertebrata</taxon>
        <taxon>Euteleostomi</taxon>
        <taxon>Actinopterygii</taxon>
        <taxon>Neopterygii</taxon>
        <taxon>Teleostei</taxon>
        <taxon>Neoteleostei</taxon>
        <taxon>Acanthomorphata</taxon>
        <taxon>Anabantaria</taxon>
        <taxon>Anabantiformes</taxon>
        <taxon>Channoidei</taxon>
        <taxon>Channidae</taxon>
        <taxon>Channa</taxon>
    </lineage>
</organism>
<name>A0AA88SYX0_CHASR</name>
<evidence type="ECO:0000259" key="4">
    <source>
        <dbReference type="PROSITE" id="PS51635"/>
    </source>
</evidence>
<gene>
    <name evidence="5" type="ORF">Q5P01_007733</name>
</gene>
<dbReference type="Gene3D" id="3.40.1090.10">
    <property type="entry name" value="Cytosolic phospholipase A2 catalytic domain"/>
    <property type="match status" value="1"/>
</dbReference>